<dbReference type="AlphaFoldDB" id="A0A9P9EGK0"/>
<dbReference type="Proteomes" id="UP000717696">
    <property type="component" value="Unassembled WGS sequence"/>
</dbReference>
<evidence type="ECO:0000313" key="3">
    <source>
        <dbReference type="Proteomes" id="UP000717696"/>
    </source>
</evidence>
<keyword evidence="1" id="KW-1133">Transmembrane helix</keyword>
<reference evidence="2" key="1">
    <citation type="journal article" date="2021" name="Nat. Commun.">
        <title>Genetic determinants of endophytism in the Arabidopsis root mycobiome.</title>
        <authorList>
            <person name="Mesny F."/>
            <person name="Miyauchi S."/>
            <person name="Thiergart T."/>
            <person name="Pickel B."/>
            <person name="Atanasova L."/>
            <person name="Karlsson M."/>
            <person name="Huettel B."/>
            <person name="Barry K.W."/>
            <person name="Haridas S."/>
            <person name="Chen C."/>
            <person name="Bauer D."/>
            <person name="Andreopoulos W."/>
            <person name="Pangilinan J."/>
            <person name="LaButti K."/>
            <person name="Riley R."/>
            <person name="Lipzen A."/>
            <person name="Clum A."/>
            <person name="Drula E."/>
            <person name="Henrissat B."/>
            <person name="Kohler A."/>
            <person name="Grigoriev I.V."/>
            <person name="Martin F.M."/>
            <person name="Hacquard S."/>
        </authorList>
    </citation>
    <scope>NUCLEOTIDE SEQUENCE</scope>
    <source>
        <strain evidence="2">MPI-CAGE-AT-0021</strain>
    </source>
</reference>
<dbReference type="EMBL" id="JAGMUU010000016">
    <property type="protein sequence ID" value="KAH7137078.1"/>
    <property type="molecule type" value="Genomic_DNA"/>
</dbReference>
<name>A0A9P9EGK0_9HYPO</name>
<feature type="non-terminal residue" evidence="2">
    <location>
        <position position="1"/>
    </location>
</feature>
<proteinExistence type="predicted"/>
<keyword evidence="1" id="KW-0472">Membrane</keyword>
<keyword evidence="3" id="KW-1185">Reference proteome</keyword>
<accession>A0A9P9EGK0</accession>
<feature type="transmembrane region" description="Helical" evidence="1">
    <location>
        <begin position="18"/>
        <end position="40"/>
    </location>
</feature>
<evidence type="ECO:0000256" key="1">
    <source>
        <dbReference type="SAM" id="Phobius"/>
    </source>
</evidence>
<dbReference type="OrthoDB" id="5245264at2759"/>
<evidence type="ECO:0000313" key="2">
    <source>
        <dbReference type="EMBL" id="KAH7137078.1"/>
    </source>
</evidence>
<sequence>VIEFFNHPLKTGQHYNSIIISILAIIGLGANGGWVIAANYTPVLSAIIKGTRYLVLYQSILEQYNQIMQL</sequence>
<keyword evidence="1" id="KW-0812">Transmembrane</keyword>
<comment type="caution">
    <text evidence="2">The sequence shown here is derived from an EMBL/GenBank/DDBJ whole genome shotgun (WGS) entry which is preliminary data.</text>
</comment>
<organism evidence="2 3">
    <name type="scientific">Dactylonectria estremocensis</name>
    <dbReference type="NCBI Taxonomy" id="1079267"/>
    <lineage>
        <taxon>Eukaryota</taxon>
        <taxon>Fungi</taxon>
        <taxon>Dikarya</taxon>
        <taxon>Ascomycota</taxon>
        <taxon>Pezizomycotina</taxon>
        <taxon>Sordariomycetes</taxon>
        <taxon>Hypocreomycetidae</taxon>
        <taxon>Hypocreales</taxon>
        <taxon>Nectriaceae</taxon>
        <taxon>Dactylonectria</taxon>
    </lineage>
</organism>
<protein>
    <submittedName>
        <fullName evidence="2">Uncharacterized protein</fullName>
    </submittedName>
</protein>
<gene>
    <name evidence="2" type="ORF">B0J13DRAFT_448966</name>
</gene>